<evidence type="ECO:0000313" key="2">
    <source>
        <dbReference type="Proteomes" id="UP001234297"/>
    </source>
</evidence>
<reference evidence="1 2" key="1">
    <citation type="journal article" date="2022" name="Hortic Res">
        <title>A haplotype resolved chromosomal level avocado genome allows analysis of novel avocado genes.</title>
        <authorList>
            <person name="Nath O."/>
            <person name="Fletcher S.J."/>
            <person name="Hayward A."/>
            <person name="Shaw L.M."/>
            <person name="Masouleh A.K."/>
            <person name="Furtado A."/>
            <person name="Henry R.J."/>
            <person name="Mitter N."/>
        </authorList>
    </citation>
    <scope>NUCLEOTIDE SEQUENCE [LARGE SCALE GENOMIC DNA]</scope>
    <source>
        <strain evidence="2">cv. Hass</strain>
    </source>
</reference>
<organism evidence="1 2">
    <name type="scientific">Persea americana</name>
    <name type="common">Avocado</name>
    <dbReference type="NCBI Taxonomy" id="3435"/>
    <lineage>
        <taxon>Eukaryota</taxon>
        <taxon>Viridiplantae</taxon>
        <taxon>Streptophyta</taxon>
        <taxon>Embryophyta</taxon>
        <taxon>Tracheophyta</taxon>
        <taxon>Spermatophyta</taxon>
        <taxon>Magnoliopsida</taxon>
        <taxon>Magnoliidae</taxon>
        <taxon>Laurales</taxon>
        <taxon>Lauraceae</taxon>
        <taxon>Persea</taxon>
    </lineage>
</organism>
<evidence type="ECO:0000313" key="1">
    <source>
        <dbReference type="EMBL" id="KAJ8616557.1"/>
    </source>
</evidence>
<keyword evidence="2" id="KW-1185">Reference proteome</keyword>
<dbReference type="EMBL" id="CM056820">
    <property type="protein sequence ID" value="KAJ8616557.1"/>
    <property type="molecule type" value="Genomic_DNA"/>
</dbReference>
<protein>
    <submittedName>
        <fullName evidence="1">Uncharacterized protein</fullName>
    </submittedName>
</protein>
<accession>A0ACC2K617</accession>
<sequence>MAATTSLSCVFLAAFFLLLSHLHPATAARQVTITQFLNPQNEVRARHGLPLLKWDFKLAKFAKWYANQRRSDCALIHSSGDLGENIFWGKGRQ</sequence>
<dbReference type="Proteomes" id="UP001234297">
    <property type="component" value="Chromosome 12"/>
</dbReference>
<proteinExistence type="predicted"/>
<comment type="caution">
    <text evidence="1">The sequence shown here is derived from an EMBL/GenBank/DDBJ whole genome shotgun (WGS) entry which is preliminary data.</text>
</comment>
<name>A0ACC2K617_PERAE</name>
<gene>
    <name evidence="1" type="ORF">MRB53_035929</name>
</gene>